<sequence length="162" mass="17121">MPRVPLSDPVHVADTSHPVLGASLGGYAYVPLSEVGGLTQFGAHLETLDPGAQSSHRHWHEAEDELIYVVAGEVVLIEDAETPLVAGDVAAWAAGSPVGHCVENRSAQPASYLVVGTRNKADVVHYPDAGLSVTLTDRRHRVFRDAAGTVVAQYSRPPEGAL</sequence>
<dbReference type="SUPFAM" id="SSF51182">
    <property type="entry name" value="RmlC-like cupins"/>
    <property type="match status" value="1"/>
</dbReference>
<accession>A0A238XVM4</accession>
<dbReference type="InterPro" id="IPR011051">
    <property type="entry name" value="RmlC_Cupin_sf"/>
</dbReference>
<gene>
    <name evidence="3" type="ORF">SAMN06265370_11351</name>
</gene>
<dbReference type="OrthoDB" id="5290459at2"/>
<feature type="domain" description="Cupin type-2" evidence="2">
    <location>
        <begin position="45"/>
        <end position="115"/>
    </location>
</feature>
<dbReference type="AlphaFoldDB" id="A0A238XVM4"/>
<evidence type="ECO:0000259" key="2">
    <source>
        <dbReference type="Pfam" id="PF07883"/>
    </source>
</evidence>
<name>A0A238XVM4_9RHOB</name>
<dbReference type="Proteomes" id="UP000198417">
    <property type="component" value="Unassembled WGS sequence"/>
</dbReference>
<dbReference type="PANTHER" id="PTHR35848">
    <property type="entry name" value="OXALATE-BINDING PROTEIN"/>
    <property type="match status" value="1"/>
</dbReference>
<evidence type="ECO:0000313" key="4">
    <source>
        <dbReference type="Proteomes" id="UP000198417"/>
    </source>
</evidence>
<proteinExistence type="predicted"/>
<organism evidence="3 4">
    <name type="scientific">Puniceibacterium sediminis</name>
    <dbReference type="NCBI Taxonomy" id="1608407"/>
    <lineage>
        <taxon>Bacteria</taxon>
        <taxon>Pseudomonadati</taxon>
        <taxon>Pseudomonadota</taxon>
        <taxon>Alphaproteobacteria</taxon>
        <taxon>Rhodobacterales</taxon>
        <taxon>Paracoccaceae</taxon>
        <taxon>Puniceibacterium</taxon>
    </lineage>
</organism>
<evidence type="ECO:0000313" key="3">
    <source>
        <dbReference type="EMBL" id="SNR62740.1"/>
    </source>
</evidence>
<dbReference type="Gene3D" id="2.60.120.10">
    <property type="entry name" value="Jelly Rolls"/>
    <property type="match status" value="1"/>
</dbReference>
<reference evidence="3 4" key="1">
    <citation type="submission" date="2017-06" db="EMBL/GenBank/DDBJ databases">
        <authorList>
            <person name="Kim H.J."/>
            <person name="Triplett B.A."/>
        </authorList>
    </citation>
    <scope>NUCLEOTIDE SEQUENCE [LARGE SCALE GENOMIC DNA]</scope>
    <source>
        <strain evidence="3 4">DSM 29052</strain>
    </source>
</reference>
<evidence type="ECO:0000256" key="1">
    <source>
        <dbReference type="ARBA" id="ARBA00022723"/>
    </source>
</evidence>
<dbReference type="RefSeq" id="WP_089271601.1">
    <property type="nucleotide sequence ID" value="NZ_FZNN01000013.1"/>
</dbReference>
<keyword evidence="4" id="KW-1185">Reference proteome</keyword>
<keyword evidence="1" id="KW-0479">Metal-binding</keyword>
<protein>
    <submittedName>
        <fullName evidence="3">Uncharacterized conserved protein, cupin superfamily</fullName>
    </submittedName>
</protein>
<dbReference type="InterPro" id="IPR013096">
    <property type="entry name" value="Cupin_2"/>
</dbReference>
<dbReference type="InterPro" id="IPR014710">
    <property type="entry name" value="RmlC-like_jellyroll"/>
</dbReference>
<dbReference type="EMBL" id="FZNN01000013">
    <property type="protein sequence ID" value="SNR62740.1"/>
    <property type="molecule type" value="Genomic_DNA"/>
</dbReference>
<dbReference type="GO" id="GO:0046872">
    <property type="term" value="F:metal ion binding"/>
    <property type="evidence" value="ECO:0007669"/>
    <property type="project" value="UniProtKB-KW"/>
</dbReference>
<dbReference type="CDD" id="cd02224">
    <property type="entry name" value="cupin_SPO2919-like"/>
    <property type="match status" value="1"/>
</dbReference>
<dbReference type="Pfam" id="PF07883">
    <property type="entry name" value="Cupin_2"/>
    <property type="match status" value="1"/>
</dbReference>
<dbReference type="InterPro" id="IPR051610">
    <property type="entry name" value="GPI/OXD"/>
</dbReference>
<dbReference type="PANTHER" id="PTHR35848:SF9">
    <property type="entry name" value="SLL1358 PROTEIN"/>
    <property type="match status" value="1"/>
</dbReference>